<feature type="chain" id="PRO_5043530432" evidence="2">
    <location>
        <begin position="23"/>
        <end position="249"/>
    </location>
</feature>
<feature type="region of interest" description="Disordered" evidence="1">
    <location>
        <begin position="40"/>
        <end position="93"/>
    </location>
</feature>
<organism evidence="3 4">
    <name type="scientific">Cerrena zonata</name>
    <dbReference type="NCBI Taxonomy" id="2478898"/>
    <lineage>
        <taxon>Eukaryota</taxon>
        <taxon>Fungi</taxon>
        <taxon>Dikarya</taxon>
        <taxon>Basidiomycota</taxon>
        <taxon>Agaricomycotina</taxon>
        <taxon>Agaricomycetes</taxon>
        <taxon>Polyporales</taxon>
        <taxon>Cerrenaceae</taxon>
        <taxon>Cerrena</taxon>
    </lineage>
</organism>
<dbReference type="Proteomes" id="UP001385951">
    <property type="component" value="Unassembled WGS sequence"/>
</dbReference>
<evidence type="ECO:0000313" key="3">
    <source>
        <dbReference type="EMBL" id="KAK7679609.1"/>
    </source>
</evidence>
<feature type="compositionally biased region" description="Polar residues" evidence="1">
    <location>
        <begin position="59"/>
        <end position="82"/>
    </location>
</feature>
<keyword evidence="4" id="KW-1185">Reference proteome</keyword>
<comment type="caution">
    <text evidence="3">The sequence shown here is derived from an EMBL/GenBank/DDBJ whole genome shotgun (WGS) entry which is preliminary data.</text>
</comment>
<evidence type="ECO:0000256" key="2">
    <source>
        <dbReference type="SAM" id="SignalP"/>
    </source>
</evidence>
<dbReference type="AlphaFoldDB" id="A0AAW0FKZ8"/>
<reference evidence="3 4" key="1">
    <citation type="submission" date="2022-09" db="EMBL/GenBank/DDBJ databases">
        <authorList>
            <person name="Palmer J.M."/>
        </authorList>
    </citation>
    <scope>NUCLEOTIDE SEQUENCE [LARGE SCALE GENOMIC DNA]</scope>
    <source>
        <strain evidence="3 4">DSM 7382</strain>
    </source>
</reference>
<sequence>MRSVTFAAAVSILATVVLPAIAFPAPFRLPPELEGRIPFPVRPLTGPGNGSPPSIPDPTGSSLIAPSPTPSSFGAPSPTHLNSAPFPSPTIGSNPSFNVPSPFHGHGLGPVIFNRELDDVELYKRIFLGFPSSPITVAPSAASTMASVDPLAAERAYQSVKWESNRKAYELAHGLERAKGLAQPKEARHVRDFVDDDMQIVKRYLVNVWRPALSTAPTPTPTLTPTSDFHTARPNWPNDRALAPMYAIL</sequence>
<evidence type="ECO:0000256" key="1">
    <source>
        <dbReference type="SAM" id="MobiDB-lite"/>
    </source>
</evidence>
<keyword evidence="2" id="KW-0732">Signal</keyword>
<gene>
    <name evidence="3" type="ORF">QCA50_017320</name>
</gene>
<accession>A0AAW0FKZ8</accession>
<protein>
    <submittedName>
        <fullName evidence="3">Uncharacterized protein</fullName>
    </submittedName>
</protein>
<dbReference type="EMBL" id="JASBNA010000057">
    <property type="protein sequence ID" value="KAK7679609.1"/>
    <property type="molecule type" value="Genomic_DNA"/>
</dbReference>
<proteinExistence type="predicted"/>
<feature type="signal peptide" evidence="2">
    <location>
        <begin position="1"/>
        <end position="22"/>
    </location>
</feature>
<evidence type="ECO:0000313" key="4">
    <source>
        <dbReference type="Proteomes" id="UP001385951"/>
    </source>
</evidence>
<name>A0AAW0FKZ8_9APHY</name>